<gene>
    <name evidence="1" type="ORF">RIMI_LOCUS142649</name>
</gene>
<protein>
    <submittedName>
        <fullName evidence="1">Uncharacterized protein</fullName>
    </submittedName>
</protein>
<comment type="caution">
    <text evidence="1">The sequence shown here is derived from an EMBL/GenBank/DDBJ whole genome shotgun (WGS) entry which is preliminary data.</text>
</comment>
<sequence>MELKELNAKLRLKKTPGVPVIDNNMDISSSSSVTPAVSVSASASTSQASLCSSQGVSQATSEASVEQFVPELAIPQGLLEPNAVSSQESLDLSICSTGSMGSLGSLVEQLDNVETVCLTDVGAMFTTSLLDNQPVSRPIKGFAVVEGKHRVTKRGPALSNPMFTLVTGIVGRWRAVCVTALQRPNSDAAAIDIVVGIAAASLSVTVRSRAKIEKIRASLFNSSDLIGLSSLDGEDELMEMSTEEILTVSTVNQSLFDTQGIPGLGDYFSDKSLK</sequence>
<feature type="non-terminal residue" evidence="1">
    <location>
        <position position="274"/>
    </location>
</feature>
<dbReference type="Proteomes" id="UP001176940">
    <property type="component" value="Unassembled WGS sequence"/>
</dbReference>
<name>A0ABN9KMI8_9NEOB</name>
<accession>A0ABN9KMI8</accession>
<proteinExistence type="predicted"/>
<organism evidence="1 2">
    <name type="scientific">Ranitomeya imitator</name>
    <name type="common">mimic poison frog</name>
    <dbReference type="NCBI Taxonomy" id="111125"/>
    <lineage>
        <taxon>Eukaryota</taxon>
        <taxon>Metazoa</taxon>
        <taxon>Chordata</taxon>
        <taxon>Craniata</taxon>
        <taxon>Vertebrata</taxon>
        <taxon>Euteleostomi</taxon>
        <taxon>Amphibia</taxon>
        <taxon>Batrachia</taxon>
        <taxon>Anura</taxon>
        <taxon>Neobatrachia</taxon>
        <taxon>Hyloidea</taxon>
        <taxon>Dendrobatidae</taxon>
        <taxon>Dendrobatinae</taxon>
        <taxon>Ranitomeya</taxon>
    </lineage>
</organism>
<dbReference type="PANTHER" id="PTHR46435">
    <property type="entry name" value="E3 UBIQUITIN-PROTEIN LIGASE HECTD4-RELATED"/>
    <property type="match status" value="1"/>
</dbReference>
<keyword evidence="2" id="KW-1185">Reference proteome</keyword>
<dbReference type="PANTHER" id="PTHR46435:SF1">
    <property type="entry name" value="E3 UBIQUITIN-PROTEIN LIGASE HECTD4-RELATED"/>
    <property type="match status" value="1"/>
</dbReference>
<reference evidence="1" key="1">
    <citation type="submission" date="2023-07" db="EMBL/GenBank/DDBJ databases">
        <authorList>
            <person name="Stuckert A."/>
        </authorList>
    </citation>
    <scope>NUCLEOTIDE SEQUENCE</scope>
</reference>
<dbReference type="EMBL" id="CAUEEQ010000126">
    <property type="protein sequence ID" value="CAJ0915925.1"/>
    <property type="molecule type" value="Genomic_DNA"/>
</dbReference>
<dbReference type="InterPro" id="IPR043366">
    <property type="entry name" value="HECTD4"/>
</dbReference>
<evidence type="ECO:0000313" key="1">
    <source>
        <dbReference type="EMBL" id="CAJ0915925.1"/>
    </source>
</evidence>
<evidence type="ECO:0000313" key="2">
    <source>
        <dbReference type="Proteomes" id="UP001176940"/>
    </source>
</evidence>